<organism evidence="2 3">
    <name type="scientific">Lithospermum erythrorhizon</name>
    <name type="common">Purple gromwell</name>
    <name type="synonym">Lithospermum officinale var. erythrorhizon</name>
    <dbReference type="NCBI Taxonomy" id="34254"/>
    <lineage>
        <taxon>Eukaryota</taxon>
        <taxon>Viridiplantae</taxon>
        <taxon>Streptophyta</taxon>
        <taxon>Embryophyta</taxon>
        <taxon>Tracheophyta</taxon>
        <taxon>Spermatophyta</taxon>
        <taxon>Magnoliopsida</taxon>
        <taxon>eudicotyledons</taxon>
        <taxon>Gunneridae</taxon>
        <taxon>Pentapetalae</taxon>
        <taxon>asterids</taxon>
        <taxon>lamiids</taxon>
        <taxon>Boraginales</taxon>
        <taxon>Boraginaceae</taxon>
        <taxon>Boraginoideae</taxon>
        <taxon>Lithospermeae</taxon>
        <taxon>Lithospermum</taxon>
    </lineage>
</organism>
<dbReference type="Gene3D" id="2.60.200.20">
    <property type="match status" value="1"/>
</dbReference>
<accession>A0AAV3RM04</accession>
<sequence>MVKTTDNNGSQPLNTTTNSSPSSSNDDKPSLPKRLKVEDNINQKSAVDNKPEELNSSVAPPKETAPIPEAPKLSDAPPPQGEKSSGSAVKVMSSEKQILLNETPMPWSRLISQYPENPTIDIHATNFLIGSCKLANFKIEDKNISKILSVIKLKQVEGSSFAMFERIGNMGSVQINKEHIMEGKKLDLKSGDELVFGETGNHAYVSLYSVIS</sequence>
<keyword evidence="3" id="KW-1185">Reference proteome</keyword>
<dbReference type="SUPFAM" id="SSF49879">
    <property type="entry name" value="SMAD/FHA domain"/>
    <property type="match status" value="1"/>
</dbReference>
<dbReference type="AlphaFoldDB" id="A0AAV3RM04"/>
<evidence type="ECO:0000313" key="3">
    <source>
        <dbReference type="Proteomes" id="UP001454036"/>
    </source>
</evidence>
<evidence type="ECO:0008006" key="4">
    <source>
        <dbReference type="Google" id="ProtNLM"/>
    </source>
</evidence>
<feature type="region of interest" description="Disordered" evidence="1">
    <location>
        <begin position="1"/>
        <end position="89"/>
    </location>
</feature>
<proteinExistence type="predicted"/>
<gene>
    <name evidence="2" type="ORF">LIER_30229</name>
</gene>
<comment type="caution">
    <text evidence="2">The sequence shown here is derived from an EMBL/GenBank/DDBJ whole genome shotgun (WGS) entry which is preliminary data.</text>
</comment>
<evidence type="ECO:0000256" key="1">
    <source>
        <dbReference type="SAM" id="MobiDB-lite"/>
    </source>
</evidence>
<name>A0AAV3RM04_LITER</name>
<reference evidence="2 3" key="1">
    <citation type="submission" date="2024-01" db="EMBL/GenBank/DDBJ databases">
        <title>The complete chloroplast genome sequence of Lithospermum erythrorhizon: insights into the phylogenetic relationship among Boraginaceae species and the maternal lineages of purple gromwells.</title>
        <authorList>
            <person name="Okada T."/>
            <person name="Watanabe K."/>
        </authorList>
    </citation>
    <scope>NUCLEOTIDE SEQUENCE [LARGE SCALE GENOMIC DNA]</scope>
</reference>
<feature type="compositionally biased region" description="Low complexity" evidence="1">
    <location>
        <begin position="12"/>
        <end position="24"/>
    </location>
</feature>
<protein>
    <recommendedName>
        <fullName evidence="4">FHA domain-containing protein</fullName>
    </recommendedName>
</protein>
<dbReference type="InterPro" id="IPR008984">
    <property type="entry name" value="SMAD_FHA_dom_sf"/>
</dbReference>
<dbReference type="Proteomes" id="UP001454036">
    <property type="component" value="Unassembled WGS sequence"/>
</dbReference>
<feature type="compositionally biased region" description="Polar residues" evidence="1">
    <location>
        <begin position="1"/>
        <end position="11"/>
    </location>
</feature>
<feature type="compositionally biased region" description="Basic and acidic residues" evidence="1">
    <location>
        <begin position="25"/>
        <end position="53"/>
    </location>
</feature>
<dbReference type="EMBL" id="BAABME010010719">
    <property type="protein sequence ID" value="GAA0181324.1"/>
    <property type="molecule type" value="Genomic_DNA"/>
</dbReference>
<evidence type="ECO:0000313" key="2">
    <source>
        <dbReference type="EMBL" id="GAA0181324.1"/>
    </source>
</evidence>